<sequence length="722" mass="75746">MASKQRARRWTVLACLVIVAVQGVLLATLTLRDGAGSPHDVPILISAPAVVSSALADETGAMPGSPVDAGWTDDEDEARQAVRDGTVVAAVLVDLRETTDVVLVNARADDDLNEAVVDQISSVEATHERSVKVQEVAGSGSDGAADRVRLFAVLCGLVGFGFVLVVSLVRGPVARTAGMGVVRVLSLGAVSLAGAALLQLLPATSLGDGTFAVLGLGALYAFTLGAIALAVEALAGLVGLVAVAAAYFILATPLLAGTSPYLLPAPWPVVSPWTPTGATQQALADTAYFDAGRALQPTLVLAAAALLAVVALVLSRGLRDRGLDLGASGDPVVAMPVRHWRLWVVGALLPLALVLGLVIAFVPTQVVAAGALPSVASETTCVDHGGRPRNVAQLNKQIATMQGSPAFQGGDVGADVQLADGRFLVVFGDTLRSDDFDGPRFARNSMMLWDTDCVSVVLPPSQGALIPDRLDGVGYWPMSTGVAHRPGYDLVLVSTQRVKATGTGSFDFANLGPALAVFVVRDGETPQLIDVGDIGDDDKQRSRPTWGAAMAVDDNWLYLYGTANPDQEGVFGFSLHVARVRPDDVIEPSKWRFWDGTSWQRDASRSAELVPAVGGVSQTLSVFHRGERWYALSKRDGDLGHEMVFWTAPAPTGPFTPTDPVASLPSDPTTGAVTYMPLAHAEVFPAKGTVVASYSNNNIDPQKVMKDPTLYRPTFLRVPLPD</sequence>
<feature type="transmembrane region" description="Helical" evidence="1">
    <location>
        <begin position="237"/>
        <end position="256"/>
    </location>
</feature>
<feature type="transmembrane region" description="Helical" evidence="1">
    <location>
        <begin position="342"/>
        <end position="362"/>
    </location>
</feature>
<keyword evidence="1" id="KW-1133">Transmembrane helix</keyword>
<protein>
    <recommendedName>
        <fullName evidence="2">DUF4185 domain-containing protein</fullName>
    </recommendedName>
</protein>
<name>A0ABP8Z9H6_9ACTN</name>
<keyword evidence="1" id="KW-0812">Transmembrane</keyword>
<dbReference type="RefSeq" id="WP_345528625.1">
    <property type="nucleotide sequence ID" value="NZ_BAABKN010000023.1"/>
</dbReference>
<feature type="transmembrane region" description="Helical" evidence="1">
    <location>
        <begin position="181"/>
        <end position="203"/>
    </location>
</feature>
<evidence type="ECO:0000256" key="1">
    <source>
        <dbReference type="SAM" id="Phobius"/>
    </source>
</evidence>
<dbReference type="Proteomes" id="UP001499882">
    <property type="component" value="Unassembled WGS sequence"/>
</dbReference>
<evidence type="ECO:0000259" key="2">
    <source>
        <dbReference type="Pfam" id="PF13810"/>
    </source>
</evidence>
<feature type="transmembrane region" description="Helical" evidence="1">
    <location>
        <begin position="150"/>
        <end position="169"/>
    </location>
</feature>
<gene>
    <name evidence="3" type="ORF">GCM10023350_39140</name>
</gene>
<keyword evidence="1" id="KW-0472">Membrane</keyword>
<organism evidence="3 4">
    <name type="scientific">Nocardioides endophyticus</name>
    <dbReference type="NCBI Taxonomy" id="1353775"/>
    <lineage>
        <taxon>Bacteria</taxon>
        <taxon>Bacillati</taxon>
        <taxon>Actinomycetota</taxon>
        <taxon>Actinomycetes</taxon>
        <taxon>Propionibacteriales</taxon>
        <taxon>Nocardioidaceae</taxon>
        <taxon>Nocardioides</taxon>
    </lineage>
</organism>
<evidence type="ECO:0000313" key="4">
    <source>
        <dbReference type="Proteomes" id="UP001499882"/>
    </source>
</evidence>
<reference evidence="4" key="1">
    <citation type="journal article" date="2019" name="Int. J. Syst. Evol. Microbiol.">
        <title>The Global Catalogue of Microorganisms (GCM) 10K type strain sequencing project: providing services to taxonomists for standard genome sequencing and annotation.</title>
        <authorList>
            <consortium name="The Broad Institute Genomics Platform"/>
            <consortium name="The Broad Institute Genome Sequencing Center for Infectious Disease"/>
            <person name="Wu L."/>
            <person name="Ma J."/>
        </authorList>
    </citation>
    <scope>NUCLEOTIDE SEQUENCE [LARGE SCALE GENOMIC DNA]</scope>
    <source>
        <strain evidence="4">JCM 18532</strain>
    </source>
</reference>
<comment type="caution">
    <text evidence="3">The sequence shown here is derived from an EMBL/GenBank/DDBJ whole genome shotgun (WGS) entry which is preliminary data.</text>
</comment>
<keyword evidence="4" id="KW-1185">Reference proteome</keyword>
<feature type="transmembrane region" description="Helical" evidence="1">
    <location>
        <begin position="209"/>
        <end position="230"/>
    </location>
</feature>
<dbReference type="Pfam" id="PF13810">
    <property type="entry name" value="DUF4185"/>
    <property type="match status" value="1"/>
</dbReference>
<accession>A0ABP8Z9H6</accession>
<feature type="transmembrane region" description="Helical" evidence="1">
    <location>
        <begin position="294"/>
        <end position="314"/>
    </location>
</feature>
<feature type="domain" description="DUF4185" evidence="2">
    <location>
        <begin position="548"/>
        <end position="663"/>
    </location>
</feature>
<proteinExistence type="predicted"/>
<dbReference type="EMBL" id="BAABKN010000023">
    <property type="protein sequence ID" value="GAA4750143.1"/>
    <property type="molecule type" value="Genomic_DNA"/>
</dbReference>
<dbReference type="InterPro" id="IPR025442">
    <property type="entry name" value="DUF4185"/>
</dbReference>
<evidence type="ECO:0000313" key="3">
    <source>
        <dbReference type="EMBL" id="GAA4750143.1"/>
    </source>
</evidence>